<dbReference type="Pfam" id="PF14526">
    <property type="entry name" value="Cass2"/>
    <property type="match status" value="1"/>
</dbReference>
<dbReference type="GO" id="GO:0043565">
    <property type="term" value="F:sequence-specific DNA binding"/>
    <property type="evidence" value="ECO:0007669"/>
    <property type="project" value="InterPro"/>
</dbReference>
<dbReference type="EMBL" id="CGIH01000007">
    <property type="protein sequence ID" value="CFX13551.1"/>
    <property type="molecule type" value="Genomic_DNA"/>
</dbReference>
<dbReference type="SMART" id="SM00342">
    <property type="entry name" value="HTH_ARAC"/>
    <property type="match status" value="1"/>
</dbReference>
<keyword evidence="1" id="KW-0805">Transcription regulation</keyword>
<name>A0A0E3W2P9_9FIRM</name>
<dbReference type="InterPro" id="IPR050959">
    <property type="entry name" value="MarA-like"/>
</dbReference>
<dbReference type="Gene3D" id="3.20.80.10">
    <property type="entry name" value="Regulatory factor, effector binding domain"/>
    <property type="match status" value="1"/>
</dbReference>
<evidence type="ECO:0000259" key="4">
    <source>
        <dbReference type="PROSITE" id="PS01124"/>
    </source>
</evidence>
<dbReference type="OrthoDB" id="9090890at2"/>
<dbReference type="PANTHER" id="PTHR47504:SF5">
    <property type="entry name" value="RIGHT ORIGIN-BINDING PROTEIN"/>
    <property type="match status" value="1"/>
</dbReference>
<dbReference type="PANTHER" id="PTHR47504">
    <property type="entry name" value="RIGHT ORIGIN-BINDING PROTEIN"/>
    <property type="match status" value="1"/>
</dbReference>
<dbReference type="InterPro" id="IPR011256">
    <property type="entry name" value="Reg_factor_effector_dom_sf"/>
</dbReference>
<evidence type="ECO:0000313" key="5">
    <source>
        <dbReference type="EMBL" id="CFX13551.1"/>
    </source>
</evidence>
<dbReference type="GO" id="GO:0003700">
    <property type="term" value="F:DNA-binding transcription factor activity"/>
    <property type="evidence" value="ECO:0007669"/>
    <property type="project" value="InterPro"/>
</dbReference>
<dbReference type="Pfam" id="PF12833">
    <property type="entry name" value="HTH_18"/>
    <property type="match status" value="1"/>
</dbReference>
<sequence>MHAWEAIQKSVDYIETHTTEEISTEQLADMVGLSPYYFQRLFKRLVKKTVFEYVRLRRLAQAAQDLKDSKRIVDIALEYGFSSHANFTRAFKEAYHITPEEYRSNSIPLNQVMKPDLQLNYILIDENVPLIADGIVIEITRKKLAQPELYLGLTEQVIIADQMPVGEATGIDTPFMLWDRFHKVKPELKEISSDEIELGASMMGDMENGTFTYFAGAPARVKAPVADGLTAWELPAADYIVCSLEAESQTELVTSALDKAMNYLFSTWLPNHKLTAQPFSAEKYYKKTPDGFYMEIWVSPVSLADANKKEQETDGVE</sequence>
<keyword evidence="3" id="KW-0804">Transcription</keyword>
<dbReference type="AlphaFoldDB" id="A0A0E3W2P9"/>
<evidence type="ECO:0000256" key="2">
    <source>
        <dbReference type="ARBA" id="ARBA00023125"/>
    </source>
</evidence>
<dbReference type="InterPro" id="IPR009057">
    <property type="entry name" value="Homeodomain-like_sf"/>
</dbReference>
<dbReference type="SUPFAM" id="SSF55136">
    <property type="entry name" value="Probable bacterial effector-binding domain"/>
    <property type="match status" value="1"/>
</dbReference>
<dbReference type="PROSITE" id="PS01124">
    <property type="entry name" value="HTH_ARAC_FAMILY_2"/>
    <property type="match status" value="1"/>
</dbReference>
<dbReference type="PRINTS" id="PR00032">
    <property type="entry name" value="HTHARAC"/>
</dbReference>
<dbReference type="InterPro" id="IPR020449">
    <property type="entry name" value="Tscrpt_reg_AraC-type_HTH"/>
</dbReference>
<feature type="domain" description="HTH araC/xylS-type" evidence="4">
    <location>
        <begin position="8"/>
        <end position="105"/>
    </location>
</feature>
<dbReference type="Gene3D" id="1.10.10.60">
    <property type="entry name" value="Homeodomain-like"/>
    <property type="match status" value="2"/>
</dbReference>
<dbReference type="InterPro" id="IPR010499">
    <property type="entry name" value="AraC_E-bd"/>
</dbReference>
<proteinExistence type="predicted"/>
<protein>
    <submittedName>
        <fullName evidence="5">Transcription regulator HTH, AraC-type</fullName>
    </submittedName>
</protein>
<dbReference type="InterPro" id="IPR018060">
    <property type="entry name" value="HTH_AraC"/>
</dbReference>
<dbReference type="SMART" id="SM00871">
    <property type="entry name" value="AraC_E_bind"/>
    <property type="match status" value="1"/>
</dbReference>
<reference evidence="5 6" key="1">
    <citation type="submission" date="2015-03" db="EMBL/GenBank/DDBJ databases">
        <authorList>
            <person name="Murphy D."/>
        </authorList>
    </citation>
    <scope>NUCLEOTIDE SEQUENCE [LARGE SCALE GENOMIC DNA]</scope>
    <source>
        <strain evidence="5 6">OL-4</strain>
    </source>
</reference>
<dbReference type="SUPFAM" id="SSF46689">
    <property type="entry name" value="Homeodomain-like"/>
    <property type="match status" value="2"/>
</dbReference>
<evidence type="ECO:0000256" key="3">
    <source>
        <dbReference type="ARBA" id="ARBA00023163"/>
    </source>
</evidence>
<dbReference type="STRING" id="690567.565"/>
<gene>
    <name evidence="5" type="ORF">565</name>
</gene>
<organism evidence="5 6">
    <name type="scientific">Syntrophomonas zehnderi OL-4</name>
    <dbReference type="NCBI Taxonomy" id="690567"/>
    <lineage>
        <taxon>Bacteria</taxon>
        <taxon>Bacillati</taxon>
        <taxon>Bacillota</taxon>
        <taxon>Clostridia</taxon>
        <taxon>Eubacteriales</taxon>
        <taxon>Syntrophomonadaceae</taxon>
        <taxon>Syntrophomonas</taxon>
    </lineage>
</organism>
<accession>A0A0E3W2P9</accession>
<dbReference type="Proteomes" id="UP000045545">
    <property type="component" value="Unassembled WGS sequence"/>
</dbReference>
<evidence type="ECO:0000313" key="6">
    <source>
        <dbReference type="Proteomes" id="UP000045545"/>
    </source>
</evidence>
<dbReference type="InterPro" id="IPR029441">
    <property type="entry name" value="Cass2"/>
</dbReference>
<dbReference type="RefSeq" id="WP_046495582.1">
    <property type="nucleotide sequence ID" value="NZ_CGIH01000007.1"/>
</dbReference>
<keyword evidence="2" id="KW-0238">DNA-binding</keyword>
<evidence type="ECO:0000256" key="1">
    <source>
        <dbReference type="ARBA" id="ARBA00023015"/>
    </source>
</evidence>
<keyword evidence="6" id="KW-1185">Reference proteome</keyword>